<accession>A0A2V3WH96</accession>
<dbReference type="PROSITE" id="PS51201">
    <property type="entry name" value="RCK_N"/>
    <property type="match status" value="1"/>
</dbReference>
<feature type="domain" description="RCK N-terminal" evidence="1">
    <location>
        <begin position="4"/>
        <end position="120"/>
    </location>
</feature>
<dbReference type="GO" id="GO:0008324">
    <property type="term" value="F:monoatomic cation transmembrane transporter activity"/>
    <property type="evidence" value="ECO:0007669"/>
    <property type="project" value="InterPro"/>
</dbReference>
<name>A0A2V3WH96_9BACI</name>
<evidence type="ECO:0000313" key="3">
    <source>
        <dbReference type="EMBL" id="PXW93209.1"/>
    </source>
</evidence>
<evidence type="ECO:0000313" key="4">
    <source>
        <dbReference type="Proteomes" id="UP000247922"/>
    </source>
</evidence>
<proteinExistence type="predicted"/>
<keyword evidence="4" id="KW-1185">Reference proteome</keyword>
<dbReference type="PANTHER" id="PTHR43833:SF7">
    <property type="entry name" value="KTR SYSTEM POTASSIUM UPTAKE PROTEIN C"/>
    <property type="match status" value="1"/>
</dbReference>
<dbReference type="InterPro" id="IPR050721">
    <property type="entry name" value="Trk_Ktr_HKT_K-transport"/>
</dbReference>
<feature type="domain" description="RCK C-terminal" evidence="2">
    <location>
        <begin position="137"/>
        <end position="221"/>
    </location>
</feature>
<organism evidence="3 4">
    <name type="scientific">Streptohalobacillus salinus</name>
    <dbReference type="NCBI Taxonomy" id="621096"/>
    <lineage>
        <taxon>Bacteria</taxon>
        <taxon>Bacillati</taxon>
        <taxon>Bacillota</taxon>
        <taxon>Bacilli</taxon>
        <taxon>Bacillales</taxon>
        <taxon>Bacillaceae</taxon>
        <taxon>Streptohalobacillus</taxon>
    </lineage>
</organism>
<dbReference type="AlphaFoldDB" id="A0A2V3WH96"/>
<gene>
    <name evidence="3" type="ORF">DES38_101295</name>
</gene>
<dbReference type="Pfam" id="PF02080">
    <property type="entry name" value="TrkA_C"/>
    <property type="match status" value="1"/>
</dbReference>
<dbReference type="Gene3D" id="3.30.70.1450">
    <property type="entry name" value="Regulator of K+ conductance, C-terminal domain"/>
    <property type="match status" value="1"/>
</dbReference>
<dbReference type="OrthoDB" id="9776294at2"/>
<dbReference type="InterPro" id="IPR036721">
    <property type="entry name" value="RCK_C_sf"/>
</dbReference>
<dbReference type="Gene3D" id="3.40.50.720">
    <property type="entry name" value="NAD(P)-binding Rossmann-like Domain"/>
    <property type="match status" value="1"/>
</dbReference>
<dbReference type="EMBL" id="QJJR01000001">
    <property type="protein sequence ID" value="PXW93209.1"/>
    <property type="molecule type" value="Genomic_DNA"/>
</dbReference>
<dbReference type="InterPro" id="IPR003148">
    <property type="entry name" value="RCK_N"/>
</dbReference>
<dbReference type="SUPFAM" id="SSF51735">
    <property type="entry name" value="NAD(P)-binding Rossmann-fold domains"/>
    <property type="match status" value="1"/>
</dbReference>
<sequence length="230" mass="25848">MAKQKQLAVIGLGQFGRGVANTLLSQGHDVLVIDKDPRSVNDYKEFATHAVVADATEESKLSSLGLTNFDYVIVAIGEDIQASILTTLILKDMNVKKVWVKAINKNHSKILDKIGADYIIHPEKDIAKRLVRQLLHGHILDFVELSQDYSIVELKSSKKINKKTVEDLDLRTKYGISLLGIKYEGKIDINPSPGFIIEPKNVLIVLGHNKDIEKFKEAELYDEFTLKIKR</sequence>
<dbReference type="Pfam" id="PF02254">
    <property type="entry name" value="TrkA_N"/>
    <property type="match status" value="1"/>
</dbReference>
<dbReference type="SUPFAM" id="SSF116726">
    <property type="entry name" value="TrkA C-terminal domain-like"/>
    <property type="match status" value="1"/>
</dbReference>
<dbReference type="Proteomes" id="UP000247922">
    <property type="component" value="Unassembled WGS sequence"/>
</dbReference>
<evidence type="ECO:0000259" key="1">
    <source>
        <dbReference type="PROSITE" id="PS51201"/>
    </source>
</evidence>
<dbReference type="GO" id="GO:0006813">
    <property type="term" value="P:potassium ion transport"/>
    <property type="evidence" value="ECO:0007669"/>
    <property type="project" value="InterPro"/>
</dbReference>
<evidence type="ECO:0000259" key="2">
    <source>
        <dbReference type="PROSITE" id="PS51202"/>
    </source>
</evidence>
<dbReference type="PANTHER" id="PTHR43833">
    <property type="entry name" value="POTASSIUM CHANNEL PROTEIN 2-RELATED-RELATED"/>
    <property type="match status" value="1"/>
</dbReference>
<protein>
    <submittedName>
        <fullName evidence="3">Trk system potassium uptake protein TrkA</fullName>
    </submittedName>
</protein>
<dbReference type="InterPro" id="IPR036291">
    <property type="entry name" value="NAD(P)-bd_dom_sf"/>
</dbReference>
<dbReference type="PROSITE" id="PS51202">
    <property type="entry name" value="RCK_C"/>
    <property type="match status" value="1"/>
</dbReference>
<dbReference type="InterPro" id="IPR006037">
    <property type="entry name" value="RCK_C"/>
</dbReference>
<reference evidence="3 4" key="1">
    <citation type="submission" date="2018-05" db="EMBL/GenBank/DDBJ databases">
        <title>Genomic Encyclopedia of Type Strains, Phase IV (KMG-IV): sequencing the most valuable type-strain genomes for metagenomic binning, comparative biology and taxonomic classification.</title>
        <authorList>
            <person name="Goeker M."/>
        </authorList>
    </citation>
    <scope>NUCLEOTIDE SEQUENCE [LARGE SCALE GENOMIC DNA]</scope>
    <source>
        <strain evidence="3 4">DSM 22440</strain>
    </source>
</reference>
<comment type="caution">
    <text evidence="3">The sequence shown here is derived from an EMBL/GenBank/DDBJ whole genome shotgun (WGS) entry which is preliminary data.</text>
</comment>
<dbReference type="RefSeq" id="WP_110250301.1">
    <property type="nucleotide sequence ID" value="NZ_QJJR01000001.1"/>
</dbReference>